<dbReference type="AlphaFoldDB" id="A0A6J6UM89"/>
<evidence type="ECO:0000313" key="2">
    <source>
        <dbReference type="EMBL" id="CAB4761071.1"/>
    </source>
</evidence>
<dbReference type="EMBL" id="CAEZYZ010000252">
    <property type="protein sequence ID" value="CAB4761071.1"/>
    <property type="molecule type" value="Genomic_DNA"/>
</dbReference>
<feature type="region of interest" description="Disordered" evidence="1">
    <location>
        <begin position="1"/>
        <end position="20"/>
    </location>
</feature>
<gene>
    <name evidence="2" type="ORF">UFOPK2810_01354</name>
</gene>
<protein>
    <submittedName>
        <fullName evidence="2">Unannotated protein</fullName>
    </submittedName>
</protein>
<organism evidence="2">
    <name type="scientific">freshwater metagenome</name>
    <dbReference type="NCBI Taxonomy" id="449393"/>
    <lineage>
        <taxon>unclassified sequences</taxon>
        <taxon>metagenomes</taxon>
        <taxon>ecological metagenomes</taxon>
    </lineage>
</organism>
<name>A0A6J6UM89_9ZZZZ</name>
<evidence type="ECO:0000256" key="1">
    <source>
        <dbReference type="SAM" id="MobiDB-lite"/>
    </source>
</evidence>
<reference evidence="2" key="1">
    <citation type="submission" date="2020-05" db="EMBL/GenBank/DDBJ databases">
        <authorList>
            <person name="Chiriac C."/>
            <person name="Salcher M."/>
            <person name="Ghai R."/>
            <person name="Kavagutti S V."/>
        </authorList>
    </citation>
    <scope>NUCLEOTIDE SEQUENCE</scope>
</reference>
<proteinExistence type="predicted"/>
<accession>A0A6J6UM89</accession>
<sequence>MAVSVPSLTSLAWPNTSSKVTEPKVTKITMMAMLRPTSPTRLMMNAFLAAAAAVGLCCQNPMSR</sequence>